<dbReference type="InterPro" id="IPR027383">
    <property type="entry name" value="Znf_put"/>
</dbReference>
<evidence type="ECO:0000259" key="3">
    <source>
        <dbReference type="Pfam" id="PF13490"/>
    </source>
</evidence>
<sequence>MDCRDSIVMIHECLDGDMDEYANLQLQTHLKECPRCHTHMHDLQKAIVFVQSATHIQVSADFTARVLAQLPAPRKGHRLSNWLRQHPFLTAAAVFLVMMMGSVTATWFEPDDTLQVSANNIDKLKIDHERNIVVVPAGTTVDGDLIVRNGSVEVQGEVRGDVVAIEGKVFLASTAQVAGDTESVEAIFDWVWYQLKNIGNDLLPAFP</sequence>
<protein>
    <recommendedName>
        <fullName evidence="2">Anti-sigma-W factor RsiW</fullName>
    </recommendedName>
</protein>
<gene>
    <name evidence="4" type="ORF">EDM56_28520</name>
</gene>
<dbReference type="OrthoDB" id="9782842at2"/>
<dbReference type="Proteomes" id="UP000271031">
    <property type="component" value="Unassembled WGS sequence"/>
</dbReference>
<evidence type="ECO:0000313" key="4">
    <source>
        <dbReference type="EMBL" id="RNB79759.1"/>
    </source>
</evidence>
<dbReference type="InterPro" id="IPR041916">
    <property type="entry name" value="Anti_sigma_zinc_sf"/>
</dbReference>
<accession>A0A3M8CW63</accession>
<dbReference type="RefSeq" id="WP_122921336.1">
    <property type="nucleotide sequence ID" value="NZ_RHHQ01000027.1"/>
</dbReference>
<dbReference type="Pfam" id="PF13490">
    <property type="entry name" value="zf-HC2"/>
    <property type="match status" value="1"/>
</dbReference>
<comment type="caution">
    <text evidence="4">The sequence shown here is derived from an EMBL/GenBank/DDBJ whole genome shotgun (WGS) entry which is preliminary data.</text>
</comment>
<proteinExistence type="inferred from homology"/>
<evidence type="ECO:0000256" key="1">
    <source>
        <dbReference type="ARBA" id="ARBA00024353"/>
    </source>
</evidence>
<evidence type="ECO:0000256" key="2">
    <source>
        <dbReference type="ARBA" id="ARBA00024438"/>
    </source>
</evidence>
<feature type="domain" description="Putative zinc-finger" evidence="3">
    <location>
        <begin position="3"/>
        <end position="37"/>
    </location>
</feature>
<evidence type="ECO:0000313" key="5">
    <source>
        <dbReference type="Proteomes" id="UP000271031"/>
    </source>
</evidence>
<keyword evidence="5" id="KW-1185">Reference proteome</keyword>
<organism evidence="4 5">
    <name type="scientific">Brevibacillus fluminis</name>
    <dbReference type="NCBI Taxonomy" id="511487"/>
    <lineage>
        <taxon>Bacteria</taxon>
        <taxon>Bacillati</taxon>
        <taxon>Bacillota</taxon>
        <taxon>Bacilli</taxon>
        <taxon>Bacillales</taxon>
        <taxon>Paenibacillaceae</taxon>
        <taxon>Brevibacillus</taxon>
    </lineage>
</organism>
<comment type="similarity">
    <text evidence="1">Belongs to the zinc-associated anti-sigma factor (ZAS) superfamily. Anti-sigma-W factor family.</text>
</comment>
<name>A0A3M8CW63_9BACL</name>
<dbReference type="EMBL" id="RHHQ01000027">
    <property type="protein sequence ID" value="RNB79759.1"/>
    <property type="molecule type" value="Genomic_DNA"/>
</dbReference>
<reference evidence="4 5" key="1">
    <citation type="submission" date="2018-10" db="EMBL/GenBank/DDBJ databases">
        <title>Phylogenomics of Brevibacillus.</title>
        <authorList>
            <person name="Dunlap C."/>
        </authorList>
    </citation>
    <scope>NUCLEOTIDE SEQUENCE [LARGE SCALE GENOMIC DNA]</scope>
    <source>
        <strain evidence="4 5">JCM 15716</strain>
    </source>
</reference>
<dbReference type="Gene3D" id="1.10.10.1320">
    <property type="entry name" value="Anti-sigma factor, zinc-finger domain"/>
    <property type="match status" value="1"/>
</dbReference>
<dbReference type="AlphaFoldDB" id="A0A3M8CW63"/>